<reference evidence="5 6" key="1">
    <citation type="submission" date="2024-03" db="EMBL/GenBank/DDBJ databases">
        <title>The genome assembly and annotation of the cricket Gryllus longicercus Weissman &amp; Gray.</title>
        <authorList>
            <person name="Szrajer S."/>
            <person name="Gray D."/>
            <person name="Ylla G."/>
        </authorList>
    </citation>
    <scope>NUCLEOTIDE SEQUENCE [LARGE SCALE GENOMIC DNA]</scope>
    <source>
        <strain evidence="5">DAG 2021-001</strain>
        <tissue evidence="5">Whole body minus gut</tissue>
    </source>
</reference>
<gene>
    <name evidence="5" type="ORF">R5R35_002495</name>
</gene>
<sequence length="330" mass="38113">MIQFFPVRFPINYATLRNRYMTLHNILCKNVKTQRALRTPKVDISRKRRTPADTSCGSLLAQRWRDSDAEVPDIQHPLVTQTTCFSTGIMPTKHLGSGSEQPAKQADKLRLYGMRFCPYVQRIRIVLNAKGLDYDEVFVDLKDKPEWLFKMHPKGLVPVLDTGDKIVIESLDIADFLEEKYPQPALYPNSERKAEDKALIEKFGKVTGAIGRAFYDKENKPVQEFLNEVTDVLADFEVELNKRGTTFFSGEKPGMVDYMIWPWTERSKLPALLKEQEFNFPKEKFPKLVAWRQAIQEDAAVKPTVIEADKHLRFIKVYVTGKGEYLDDEF</sequence>
<keyword evidence="2" id="KW-0560">Oxidoreductase</keyword>
<dbReference type="GO" id="GO:0045174">
    <property type="term" value="F:glutathione dehydrogenase (ascorbate) activity"/>
    <property type="evidence" value="ECO:0007669"/>
    <property type="project" value="UniProtKB-ARBA"/>
</dbReference>
<evidence type="ECO:0000256" key="1">
    <source>
        <dbReference type="ARBA" id="ARBA00011067"/>
    </source>
</evidence>
<dbReference type="InterPro" id="IPR004045">
    <property type="entry name" value="Glutathione_S-Trfase_N"/>
</dbReference>
<dbReference type="GO" id="GO:0004364">
    <property type="term" value="F:glutathione transferase activity"/>
    <property type="evidence" value="ECO:0007669"/>
    <property type="project" value="InterPro"/>
</dbReference>
<comment type="caution">
    <text evidence="5">The sequence shown here is derived from an EMBL/GenBank/DDBJ whole genome shotgun (WGS) entry which is preliminary data.</text>
</comment>
<dbReference type="SUPFAM" id="SSF52833">
    <property type="entry name" value="Thioredoxin-like"/>
    <property type="match status" value="1"/>
</dbReference>
<dbReference type="PANTHER" id="PTHR43968">
    <property type="match status" value="1"/>
</dbReference>
<dbReference type="PRINTS" id="PR01625">
    <property type="entry name" value="GSTRNSFRASEO"/>
</dbReference>
<dbReference type="AlphaFoldDB" id="A0AAN9VLX5"/>
<evidence type="ECO:0000313" key="6">
    <source>
        <dbReference type="Proteomes" id="UP001378592"/>
    </source>
</evidence>
<evidence type="ECO:0000256" key="2">
    <source>
        <dbReference type="ARBA" id="ARBA00023002"/>
    </source>
</evidence>
<dbReference type="InterPro" id="IPR005442">
    <property type="entry name" value="GST_omega"/>
</dbReference>
<dbReference type="SFLD" id="SFLDS00019">
    <property type="entry name" value="Glutathione_Transferase_(cytos"/>
    <property type="match status" value="1"/>
</dbReference>
<dbReference type="Pfam" id="PF13417">
    <property type="entry name" value="GST_N_3"/>
    <property type="match status" value="1"/>
</dbReference>
<dbReference type="Pfam" id="PF13410">
    <property type="entry name" value="GST_C_2"/>
    <property type="match status" value="1"/>
</dbReference>
<feature type="domain" description="GST C-terminal" evidence="4">
    <location>
        <begin position="189"/>
        <end position="319"/>
    </location>
</feature>
<dbReference type="InterPro" id="IPR040079">
    <property type="entry name" value="Glutathione_S-Trfase"/>
</dbReference>
<dbReference type="SFLD" id="SFLDG00358">
    <property type="entry name" value="Main_(cytGST)"/>
    <property type="match status" value="1"/>
</dbReference>
<accession>A0AAN9VLX5</accession>
<keyword evidence="6" id="KW-1185">Reference proteome</keyword>
<protein>
    <submittedName>
        <fullName evidence="5">Uncharacterized protein</fullName>
    </submittedName>
</protein>
<evidence type="ECO:0000259" key="3">
    <source>
        <dbReference type="PROSITE" id="PS50404"/>
    </source>
</evidence>
<feature type="domain" description="GST N-terminal" evidence="3">
    <location>
        <begin position="107"/>
        <end position="185"/>
    </location>
</feature>
<dbReference type="PROSITE" id="PS50405">
    <property type="entry name" value="GST_CTER"/>
    <property type="match status" value="1"/>
</dbReference>
<dbReference type="InterPro" id="IPR036249">
    <property type="entry name" value="Thioredoxin-like_sf"/>
</dbReference>
<organism evidence="5 6">
    <name type="scientific">Gryllus longicercus</name>
    <dbReference type="NCBI Taxonomy" id="2509291"/>
    <lineage>
        <taxon>Eukaryota</taxon>
        <taxon>Metazoa</taxon>
        <taxon>Ecdysozoa</taxon>
        <taxon>Arthropoda</taxon>
        <taxon>Hexapoda</taxon>
        <taxon>Insecta</taxon>
        <taxon>Pterygota</taxon>
        <taxon>Neoptera</taxon>
        <taxon>Polyneoptera</taxon>
        <taxon>Orthoptera</taxon>
        <taxon>Ensifera</taxon>
        <taxon>Gryllidea</taxon>
        <taxon>Grylloidea</taxon>
        <taxon>Gryllidae</taxon>
        <taxon>Gryllinae</taxon>
        <taxon>Gryllus</taxon>
    </lineage>
</organism>
<dbReference type="InterPro" id="IPR050983">
    <property type="entry name" value="GST_Omega/HSP26"/>
</dbReference>
<dbReference type="InterPro" id="IPR036282">
    <property type="entry name" value="Glutathione-S-Trfase_C_sf"/>
</dbReference>
<dbReference type="FunFam" id="3.40.30.10:FF:000123">
    <property type="entry name" value="Glutathione transferase o1"/>
    <property type="match status" value="1"/>
</dbReference>
<evidence type="ECO:0000313" key="5">
    <source>
        <dbReference type="EMBL" id="KAK7863432.1"/>
    </source>
</evidence>
<dbReference type="Gene3D" id="1.20.1050.10">
    <property type="match status" value="1"/>
</dbReference>
<dbReference type="Proteomes" id="UP001378592">
    <property type="component" value="Unassembled WGS sequence"/>
</dbReference>
<dbReference type="EMBL" id="JAZDUA010000230">
    <property type="protein sequence ID" value="KAK7863432.1"/>
    <property type="molecule type" value="Genomic_DNA"/>
</dbReference>
<dbReference type="GO" id="GO:0006749">
    <property type="term" value="P:glutathione metabolic process"/>
    <property type="evidence" value="ECO:0007669"/>
    <property type="project" value="TreeGrafter"/>
</dbReference>
<dbReference type="SUPFAM" id="SSF47616">
    <property type="entry name" value="GST C-terminal domain-like"/>
    <property type="match status" value="1"/>
</dbReference>
<proteinExistence type="inferred from homology"/>
<dbReference type="InterPro" id="IPR010987">
    <property type="entry name" value="Glutathione-S-Trfase_C-like"/>
</dbReference>
<dbReference type="Gene3D" id="3.40.30.10">
    <property type="entry name" value="Glutaredoxin"/>
    <property type="match status" value="1"/>
</dbReference>
<comment type="similarity">
    <text evidence="1">Belongs to the GST superfamily. Omega family.</text>
</comment>
<dbReference type="PANTHER" id="PTHR43968:SF6">
    <property type="entry name" value="GLUTATHIONE S-TRANSFERASE OMEGA"/>
    <property type="match status" value="1"/>
</dbReference>
<dbReference type="GO" id="GO:0005737">
    <property type="term" value="C:cytoplasm"/>
    <property type="evidence" value="ECO:0007669"/>
    <property type="project" value="InterPro"/>
</dbReference>
<dbReference type="FunFam" id="1.20.1050.10:FF:000009">
    <property type="entry name" value="Glutathione S-transferase omega-1"/>
    <property type="match status" value="1"/>
</dbReference>
<evidence type="ECO:0000259" key="4">
    <source>
        <dbReference type="PROSITE" id="PS50405"/>
    </source>
</evidence>
<dbReference type="PROSITE" id="PS50404">
    <property type="entry name" value="GST_NTER"/>
    <property type="match status" value="1"/>
</dbReference>
<name>A0AAN9VLX5_9ORTH</name>